<feature type="binding site" evidence="1">
    <location>
        <position position="54"/>
    </location>
    <ligand>
        <name>Mg(2+)</name>
        <dbReference type="ChEBI" id="CHEBI:18420"/>
        <label>1</label>
    </ligand>
</feature>
<dbReference type="AlphaFoldDB" id="A0A1D8AZ00"/>
<name>A0A1D8AZ00_9BACT</name>
<dbReference type="OrthoDB" id="9798107at2"/>
<feature type="binding site" evidence="1">
    <location>
        <position position="272"/>
    </location>
    <ligand>
        <name>Mg(2+)</name>
        <dbReference type="ChEBI" id="CHEBI:18420"/>
        <label>1</label>
    </ligand>
</feature>
<proteinExistence type="predicted"/>
<evidence type="ECO:0000313" key="3">
    <source>
        <dbReference type="Proteomes" id="UP000095228"/>
    </source>
</evidence>
<dbReference type="SUPFAM" id="SSF101478">
    <property type="entry name" value="ADP-ribosylglycohydrolase"/>
    <property type="match status" value="1"/>
</dbReference>
<dbReference type="KEGG" id="obg:Verru16b_03212"/>
<dbReference type="PANTHER" id="PTHR16222:SF12">
    <property type="entry name" value="ADP-RIBOSYLGLYCOHYDROLASE-RELATED"/>
    <property type="match status" value="1"/>
</dbReference>
<comment type="cofactor">
    <cofactor evidence="1">
        <name>Mg(2+)</name>
        <dbReference type="ChEBI" id="CHEBI:18420"/>
    </cofactor>
    <text evidence="1">Binds 2 magnesium ions per subunit.</text>
</comment>
<dbReference type="InterPro" id="IPR036705">
    <property type="entry name" value="Ribosyl_crysJ1_sf"/>
</dbReference>
<reference evidence="2 3" key="1">
    <citation type="submission" date="2016-06" db="EMBL/GenBank/DDBJ databases">
        <title>Three novel species with peptidoglycan cell walls form the new genus Lacunisphaera gen. nov. in the family Opitutaceae of the verrucomicrobial subdivision 4.</title>
        <authorList>
            <person name="Rast P."/>
            <person name="Gloeckner I."/>
            <person name="Jogler M."/>
            <person name="Boedeker C."/>
            <person name="Jeske O."/>
            <person name="Wiegand S."/>
            <person name="Reinhardt R."/>
            <person name="Schumann P."/>
            <person name="Rohde M."/>
            <person name="Spring S."/>
            <person name="Gloeckner F.O."/>
            <person name="Jogler C."/>
        </authorList>
    </citation>
    <scope>NUCLEOTIDE SEQUENCE [LARGE SCALE GENOMIC DNA]</scope>
    <source>
        <strain evidence="2 3">IG16b</strain>
    </source>
</reference>
<dbReference type="Gene3D" id="1.10.4080.10">
    <property type="entry name" value="ADP-ribosylation/Crystallin J1"/>
    <property type="match status" value="1"/>
</dbReference>
<dbReference type="InterPro" id="IPR005502">
    <property type="entry name" value="Ribosyl_crysJ1"/>
</dbReference>
<keyword evidence="1" id="KW-0460">Magnesium</keyword>
<keyword evidence="2" id="KW-0326">Glycosidase</keyword>
<dbReference type="EC" id="3.2.2.24" evidence="2"/>
<dbReference type="Pfam" id="PF03747">
    <property type="entry name" value="ADP_ribosyl_GH"/>
    <property type="match status" value="1"/>
</dbReference>
<keyword evidence="2" id="KW-0378">Hydrolase</keyword>
<dbReference type="InterPro" id="IPR050792">
    <property type="entry name" value="ADP-ribosylglycohydrolase"/>
</dbReference>
<dbReference type="EMBL" id="CP016094">
    <property type="protein sequence ID" value="AOS46116.1"/>
    <property type="molecule type" value="Genomic_DNA"/>
</dbReference>
<accession>A0A1D8AZ00</accession>
<evidence type="ECO:0000313" key="2">
    <source>
        <dbReference type="EMBL" id="AOS46116.1"/>
    </source>
</evidence>
<evidence type="ECO:0000256" key="1">
    <source>
        <dbReference type="PIRSR" id="PIRSR605502-1"/>
    </source>
</evidence>
<dbReference type="GO" id="GO:0046872">
    <property type="term" value="F:metal ion binding"/>
    <property type="evidence" value="ECO:0007669"/>
    <property type="project" value="UniProtKB-KW"/>
</dbReference>
<dbReference type="Proteomes" id="UP000095228">
    <property type="component" value="Chromosome"/>
</dbReference>
<dbReference type="PANTHER" id="PTHR16222">
    <property type="entry name" value="ADP-RIBOSYLGLYCOHYDROLASE"/>
    <property type="match status" value="1"/>
</dbReference>
<feature type="binding site" evidence="1">
    <location>
        <position position="55"/>
    </location>
    <ligand>
        <name>Mg(2+)</name>
        <dbReference type="ChEBI" id="CHEBI:18420"/>
        <label>1</label>
    </ligand>
</feature>
<keyword evidence="1" id="KW-0479">Metal-binding</keyword>
<dbReference type="GO" id="GO:0047407">
    <property type="term" value="F:ADP-ribosyl-[dinitrogen reductase] hydrolase activity"/>
    <property type="evidence" value="ECO:0007669"/>
    <property type="project" value="UniProtKB-EC"/>
</dbReference>
<organism evidence="2 3">
    <name type="scientific">Lacunisphaera limnophila</name>
    <dbReference type="NCBI Taxonomy" id="1838286"/>
    <lineage>
        <taxon>Bacteria</taxon>
        <taxon>Pseudomonadati</taxon>
        <taxon>Verrucomicrobiota</taxon>
        <taxon>Opitutia</taxon>
        <taxon>Opitutales</taxon>
        <taxon>Opitutaceae</taxon>
        <taxon>Lacunisphaera</taxon>
    </lineage>
</organism>
<feature type="binding site" evidence="1">
    <location>
        <position position="273"/>
    </location>
    <ligand>
        <name>Mg(2+)</name>
        <dbReference type="ChEBI" id="CHEBI:18420"/>
        <label>1</label>
    </ligand>
</feature>
<protein>
    <submittedName>
        <fullName evidence="2">ADP-ribosyl-[dinitrogen reductase] glycohydrolase</fullName>
        <ecNumber evidence="2">3.2.2.24</ecNumber>
    </submittedName>
</protein>
<gene>
    <name evidence="2" type="primary">draG_1</name>
    <name evidence="2" type="ORF">Verru16b_03212</name>
</gene>
<feature type="binding site" evidence="1">
    <location>
        <position position="56"/>
    </location>
    <ligand>
        <name>Mg(2+)</name>
        <dbReference type="ChEBI" id="CHEBI:18420"/>
        <label>1</label>
    </ligand>
</feature>
<dbReference type="STRING" id="1838286.Verru16b_03212"/>
<dbReference type="RefSeq" id="WP_083270412.1">
    <property type="nucleotide sequence ID" value="NZ_CP016094.1"/>
</dbReference>
<sequence>MAEEFLDRARGSLVGLAVGDALGSTFEFTSRPEVPDDLVMMGGGPFALEPGQWTDDTSLALCLAESLILSGGFNPLDQMKRYARWLKFGHNSCRASGSGKRVFDVGIATREAILLFVEGDCREPYCGSLDSNKAGNGSIMRLAPVPAYFAHDLKQAIMYSAESSKTTHGAPEAVSACAYLGALIWGALHGYTKEQLVGTAIFEPTPGLWREYLLEPRIRELASGEVLGLSEGKIRGTGYCVDTLKAALWAFVHTNDFQSGCIAAIRFGEDTDTVAAVYGQLAGAYYGESAIPPVWKSAIARRELVYRLADRIAADAASKLAHGAG</sequence>
<feature type="binding site" evidence="1">
    <location>
        <position position="270"/>
    </location>
    <ligand>
        <name>Mg(2+)</name>
        <dbReference type="ChEBI" id="CHEBI:18420"/>
        <label>1</label>
    </ligand>
</feature>
<keyword evidence="3" id="KW-1185">Reference proteome</keyword>